<keyword evidence="4" id="KW-1185">Reference proteome</keyword>
<evidence type="ECO:0000259" key="2">
    <source>
        <dbReference type="Pfam" id="PF11575"/>
    </source>
</evidence>
<dbReference type="InterPro" id="IPR024726">
    <property type="entry name" value="FhuF_C"/>
</dbReference>
<feature type="domain" description="Aerobactin siderophore biosynthesis IucA/IucC-like C-terminal" evidence="1">
    <location>
        <begin position="65"/>
        <end position="203"/>
    </location>
</feature>
<dbReference type="Pfam" id="PF11575">
    <property type="entry name" value="FhuF_C"/>
    <property type="match status" value="1"/>
</dbReference>
<sequence>MIPLLQPLFRGDWAAYAEPLVCAPPPADAIPLARLLDDGDLLDDILARQARRRGVVGPDRRAVASAWAMDYLWALLPGAAAAASVLQHCFPLAPDEVSLRCDADGTPLTFYLPHEGHALPGSETLTRYGPLLHRHLAPLFDALAARARLPRKIAWGSAARYLEGILDQALGQIGPLPQLLADRALLLAQPMWPDGARNPMHARQRSVPCPNGGPAPFTLHRQCCLYYLLPGEGYCGACPLAGLQTR</sequence>
<dbReference type="NCBIfam" id="TIGR03951">
    <property type="entry name" value="Fe_III_red_FhuF"/>
    <property type="match status" value="1"/>
</dbReference>
<name>A0ABQ6BXC1_9NEIS</name>
<gene>
    <name evidence="3" type="primary">fhuF</name>
    <name evidence="3" type="ORF">GCM10007860_35170</name>
</gene>
<dbReference type="Proteomes" id="UP001156836">
    <property type="component" value="Unassembled WGS sequence"/>
</dbReference>
<reference evidence="4" key="1">
    <citation type="journal article" date="2019" name="Int. J. Syst. Evol. Microbiol.">
        <title>The Global Catalogue of Microorganisms (GCM) 10K type strain sequencing project: providing services to taxonomists for standard genome sequencing and annotation.</title>
        <authorList>
            <consortium name="The Broad Institute Genomics Platform"/>
            <consortium name="The Broad Institute Genome Sequencing Center for Infectious Disease"/>
            <person name="Wu L."/>
            <person name="Ma J."/>
        </authorList>
    </citation>
    <scope>NUCLEOTIDE SEQUENCE [LARGE SCALE GENOMIC DNA]</scope>
    <source>
        <strain evidence="4">NBRC 104970</strain>
    </source>
</reference>
<dbReference type="Pfam" id="PF06276">
    <property type="entry name" value="FhuF"/>
    <property type="match status" value="1"/>
</dbReference>
<dbReference type="InterPro" id="IPR022770">
    <property type="entry name" value="IucA/IucC-like_C"/>
</dbReference>
<comment type="caution">
    <text evidence="3">The sequence shown here is derived from an EMBL/GenBank/DDBJ whole genome shotgun (WGS) entry which is preliminary data.</text>
</comment>
<protein>
    <submittedName>
        <fullName evidence="3">Ferric iron reductase FhuF</fullName>
    </submittedName>
</protein>
<dbReference type="EMBL" id="BSOZ01000143">
    <property type="protein sequence ID" value="GLS06336.1"/>
    <property type="molecule type" value="Genomic_DNA"/>
</dbReference>
<evidence type="ECO:0000259" key="1">
    <source>
        <dbReference type="Pfam" id="PF06276"/>
    </source>
</evidence>
<dbReference type="RefSeq" id="WP_018748715.1">
    <property type="nucleotide sequence ID" value="NZ_BSOZ01000143.1"/>
</dbReference>
<feature type="domain" description="Ferric siderophore reductase C-terminal" evidence="2">
    <location>
        <begin position="223"/>
        <end position="240"/>
    </location>
</feature>
<accession>A0ABQ6BXC1</accession>
<evidence type="ECO:0000313" key="4">
    <source>
        <dbReference type="Proteomes" id="UP001156836"/>
    </source>
</evidence>
<evidence type="ECO:0000313" key="3">
    <source>
        <dbReference type="EMBL" id="GLS06336.1"/>
    </source>
</evidence>
<proteinExistence type="predicted"/>
<organism evidence="3 4">
    <name type="scientific">Chitiniphilus shinanonensis</name>
    <dbReference type="NCBI Taxonomy" id="553088"/>
    <lineage>
        <taxon>Bacteria</taxon>
        <taxon>Pseudomonadati</taxon>
        <taxon>Pseudomonadota</taxon>
        <taxon>Betaproteobacteria</taxon>
        <taxon>Neisseriales</taxon>
        <taxon>Chitinibacteraceae</taxon>
        <taxon>Chitiniphilus</taxon>
    </lineage>
</organism>
<dbReference type="InterPro" id="IPR008090">
    <property type="entry name" value="Fe_iron_reduct"/>
</dbReference>